<keyword evidence="3" id="KW-1185">Reference proteome</keyword>
<gene>
    <name evidence="2" type="ORF">EVAR_67090_1</name>
</gene>
<organism evidence="2 3">
    <name type="scientific">Eumeta variegata</name>
    <name type="common">Bagworm moth</name>
    <name type="synonym">Eumeta japonica</name>
    <dbReference type="NCBI Taxonomy" id="151549"/>
    <lineage>
        <taxon>Eukaryota</taxon>
        <taxon>Metazoa</taxon>
        <taxon>Ecdysozoa</taxon>
        <taxon>Arthropoda</taxon>
        <taxon>Hexapoda</taxon>
        <taxon>Insecta</taxon>
        <taxon>Pterygota</taxon>
        <taxon>Neoptera</taxon>
        <taxon>Endopterygota</taxon>
        <taxon>Lepidoptera</taxon>
        <taxon>Glossata</taxon>
        <taxon>Ditrysia</taxon>
        <taxon>Tineoidea</taxon>
        <taxon>Psychidae</taxon>
        <taxon>Oiketicinae</taxon>
        <taxon>Eumeta</taxon>
    </lineage>
</organism>
<proteinExistence type="predicted"/>
<dbReference type="EMBL" id="BGZK01002087">
    <property type="protein sequence ID" value="GBP90514.1"/>
    <property type="molecule type" value="Genomic_DNA"/>
</dbReference>
<protein>
    <submittedName>
        <fullName evidence="2">Uncharacterized protein</fullName>
    </submittedName>
</protein>
<name>A0A4C1ZTN4_EUMVA</name>
<dbReference type="Proteomes" id="UP000299102">
    <property type="component" value="Unassembled WGS sequence"/>
</dbReference>
<evidence type="ECO:0000313" key="3">
    <source>
        <dbReference type="Proteomes" id="UP000299102"/>
    </source>
</evidence>
<feature type="compositionally biased region" description="Basic and acidic residues" evidence="1">
    <location>
        <begin position="27"/>
        <end position="39"/>
    </location>
</feature>
<evidence type="ECO:0000313" key="2">
    <source>
        <dbReference type="EMBL" id="GBP90514.1"/>
    </source>
</evidence>
<accession>A0A4C1ZTN4</accession>
<comment type="caution">
    <text evidence="2">The sequence shown here is derived from an EMBL/GenBank/DDBJ whole genome shotgun (WGS) entry which is preliminary data.</text>
</comment>
<sequence length="78" mass="9154">MCNRGVRLANRGRKFTRHEIISFSNKAHRDMSFGREPLKSSRHKRHYLNRPQNPGRDCQPEAFPKSEDKESPTFTSPE</sequence>
<dbReference type="AlphaFoldDB" id="A0A4C1ZTN4"/>
<reference evidence="2 3" key="1">
    <citation type="journal article" date="2019" name="Commun. Biol.">
        <title>The bagworm genome reveals a unique fibroin gene that provides high tensile strength.</title>
        <authorList>
            <person name="Kono N."/>
            <person name="Nakamura H."/>
            <person name="Ohtoshi R."/>
            <person name="Tomita M."/>
            <person name="Numata K."/>
            <person name="Arakawa K."/>
        </authorList>
    </citation>
    <scope>NUCLEOTIDE SEQUENCE [LARGE SCALE GENOMIC DNA]</scope>
</reference>
<evidence type="ECO:0000256" key="1">
    <source>
        <dbReference type="SAM" id="MobiDB-lite"/>
    </source>
</evidence>
<feature type="region of interest" description="Disordered" evidence="1">
    <location>
        <begin position="26"/>
        <end position="78"/>
    </location>
</feature>